<dbReference type="InterPro" id="IPR013766">
    <property type="entry name" value="Thioredoxin_domain"/>
</dbReference>
<dbReference type="InterPro" id="IPR036249">
    <property type="entry name" value="Thioredoxin-like_sf"/>
</dbReference>
<dbReference type="InterPro" id="IPR012336">
    <property type="entry name" value="Thioredoxin-like_fold"/>
</dbReference>
<keyword evidence="7" id="KW-1133">Transmembrane helix</keyword>
<evidence type="ECO:0000256" key="7">
    <source>
        <dbReference type="SAM" id="Phobius"/>
    </source>
</evidence>
<accession>A0A128A3F8</accession>
<dbReference type="AlphaFoldDB" id="A0A128A3F8"/>
<evidence type="ECO:0000256" key="5">
    <source>
        <dbReference type="ARBA" id="ARBA00023157"/>
    </source>
</evidence>
<sequence>MKRYYFAIIPIVITIVAVYYMATPHENKSNDLTPQMIMQNGSPILGDPNAKVTIVEFGDYQCTYCHLFHENTKDALLQQYVDTGKANFVFRDFPLNGPDSVLAAEAAYCAGDQDKYWQYHDELYKNWAGEKTGWVTQKSLDKFATTVGLDLDKFDKCMYSNKYEQKVLDNQKFGENIGIDGTPSFIIFSGKDITKVVGAQPISVFQQVINKFSNS</sequence>
<dbReference type="GO" id="GO:0016491">
    <property type="term" value="F:oxidoreductase activity"/>
    <property type="evidence" value="ECO:0007669"/>
    <property type="project" value="UniProtKB-KW"/>
</dbReference>
<evidence type="ECO:0000256" key="2">
    <source>
        <dbReference type="ARBA" id="ARBA00007787"/>
    </source>
</evidence>
<keyword evidence="4" id="KW-0560">Oxidoreductase</keyword>
<organism evidence="9 10">
    <name type="scientific">Nitrosotalea devaniterrae</name>
    <dbReference type="NCBI Taxonomy" id="1078905"/>
    <lineage>
        <taxon>Archaea</taxon>
        <taxon>Nitrososphaerota</taxon>
        <taxon>Nitrososphaeria</taxon>
        <taxon>Nitrosotaleales</taxon>
        <taxon>Nitrosotaleaceae</taxon>
        <taxon>Nitrosotalea</taxon>
    </lineage>
</organism>
<evidence type="ECO:0000256" key="4">
    <source>
        <dbReference type="ARBA" id="ARBA00023002"/>
    </source>
</evidence>
<feature type="domain" description="Thioredoxin" evidence="8">
    <location>
        <begin position="23"/>
        <end position="214"/>
    </location>
</feature>
<keyword evidence="3" id="KW-0732">Signal</keyword>
<dbReference type="PROSITE" id="PS51352">
    <property type="entry name" value="THIOREDOXIN_2"/>
    <property type="match status" value="1"/>
</dbReference>
<comment type="similarity">
    <text evidence="1">Belongs to the thioredoxin family. DsbA subfamily.</text>
</comment>
<dbReference type="EMBL" id="LN890280">
    <property type="protein sequence ID" value="CUR51885.1"/>
    <property type="molecule type" value="Genomic_DNA"/>
</dbReference>
<dbReference type="Pfam" id="PF13462">
    <property type="entry name" value="Thioredoxin_4"/>
    <property type="match status" value="1"/>
</dbReference>
<keyword evidence="7" id="KW-0812">Transmembrane</keyword>
<keyword evidence="7" id="KW-0472">Membrane</keyword>
<gene>
    <name evidence="9" type="ORF">NDEV_1120</name>
</gene>
<dbReference type="SUPFAM" id="SSF52833">
    <property type="entry name" value="Thioredoxin-like"/>
    <property type="match status" value="1"/>
</dbReference>
<keyword evidence="6" id="KW-0676">Redox-active center</keyword>
<reference evidence="10" key="1">
    <citation type="submission" date="2015-10" db="EMBL/GenBank/DDBJ databases">
        <authorList>
            <person name="Lehtovirta-Morley L.E."/>
            <person name="Vieille C."/>
        </authorList>
    </citation>
    <scope>NUCLEOTIDE SEQUENCE [LARGE SCALE GENOMIC DNA]</scope>
</reference>
<evidence type="ECO:0000256" key="1">
    <source>
        <dbReference type="ARBA" id="ARBA00005791"/>
    </source>
</evidence>
<dbReference type="Proteomes" id="UP000196239">
    <property type="component" value="Chromosome 1"/>
</dbReference>
<comment type="similarity">
    <text evidence="2">Belongs to the glutaredoxin family.</text>
</comment>
<keyword evidence="10" id="KW-1185">Reference proteome</keyword>
<protein>
    <submittedName>
        <fullName evidence="9">DSBA oxidoreductase</fullName>
    </submittedName>
</protein>
<dbReference type="PANTHER" id="PTHR13887:SF14">
    <property type="entry name" value="DISULFIDE BOND FORMATION PROTEIN D"/>
    <property type="match status" value="1"/>
</dbReference>
<dbReference type="PANTHER" id="PTHR13887">
    <property type="entry name" value="GLUTATHIONE S-TRANSFERASE KAPPA"/>
    <property type="match status" value="1"/>
</dbReference>
<name>A0A128A3F8_9ARCH</name>
<evidence type="ECO:0000256" key="3">
    <source>
        <dbReference type="ARBA" id="ARBA00022729"/>
    </source>
</evidence>
<evidence type="ECO:0000313" key="9">
    <source>
        <dbReference type="EMBL" id="CUR51885.1"/>
    </source>
</evidence>
<dbReference type="Gene3D" id="3.40.30.10">
    <property type="entry name" value="Glutaredoxin"/>
    <property type="match status" value="1"/>
</dbReference>
<evidence type="ECO:0000259" key="8">
    <source>
        <dbReference type="PROSITE" id="PS51352"/>
    </source>
</evidence>
<evidence type="ECO:0000313" key="10">
    <source>
        <dbReference type="Proteomes" id="UP000196239"/>
    </source>
</evidence>
<evidence type="ECO:0000256" key="6">
    <source>
        <dbReference type="ARBA" id="ARBA00023284"/>
    </source>
</evidence>
<proteinExistence type="inferred from homology"/>
<dbReference type="KEGG" id="ndv:NDEV_1120"/>
<feature type="transmembrane region" description="Helical" evidence="7">
    <location>
        <begin position="5"/>
        <end position="22"/>
    </location>
</feature>
<keyword evidence="5" id="KW-1015">Disulfide bond</keyword>